<evidence type="ECO:0000313" key="8">
    <source>
        <dbReference type="Proteomes" id="UP000240855"/>
    </source>
</evidence>
<keyword evidence="2" id="KW-1235">Degradation of host cell envelope components during virus entry</keyword>
<comment type="subcellular location">
    <subcellularLocation>
        <location evidence="1">Virion</location>
    </subcellularLocation>
</comment>
<evidence type="ECO:0000256" key="5">
    <source>
        <dbReference type="ARBA" id="ARBA00023296"/>
    </source>
</evidence>
<sequence>MAIYDAPESLHVGTGTETVFGFNWPYLLPRDLRVTVNGVEVAAVLASTNQVTIVPAPAALAIVRIFRNTPAQNPTYLFATGIPMLPKYIDGNNKQLLYALQEGLLQFAHTQATAEESLRRTAAAEDAAANAAASAAQQARDMRRTVRVPVSDPEIRALPPATTRANKIMGFDAAGQPIGVLPASGSGTELAIDLANMTDPYKGSSLVGYVSTWPGAEGLPVSQKFLGLCLCPEEFGAKGDGVTDDSAAFYAMSQAKGNIRLRPGSNYLLTQEFAVENRVLDMNGSKITFYLTGATQRAVRLMDGSEIRNGFVELTTTHDVDVFGDALIPIIVGQYYEGVGYQNVGIFNMVVLNNRKGGVGVFITGDTSNVVVDRLFCPETDTGAAGIYAEWGGTVGVNTYHPHNMHWSNIVIGKRSVVIGGPDGLLLGTSGCYNVLIENFVVEAGPGCNLHPIGIKVGGGAGFAFAADPSIRDMVSPNVVLRSGKVINNGTRPNAWLYGRSSVGARSWRSGGVRFENIQMVGNSAVNGTLTEYTAGGKFVDVVLSKNLQGHAFGPGVRDIQYVGGSVFECWQHGFNVGNTASPPRDIKILGVETYRNGQRSLTELDTYWSGIFLNNSEGIVVKDCVGGLVEGVETQYTHINAGGLSAGRVKNAKVYDNNTRALRNLRPEDTPAAYIWGANASDYAPAYPDGRFTNNTCDVAVTAQRYAGMRPCIMYQEEAPISSSTSTKVPRSIGPANPTAGSWARGSTMTYTPGAITVPGGKLGSICTTAGDAGSTAVFKNYGAIDS</sequence>
<evidence type="ECO:0000256" key="6">
    <source>
        <dbReference type="ARBA" id="ARBA00035731"/>
    </source>
</evidence>
<evidence type="ECO:0000256" key="4">
    <source>
        <dbReference type="ARBA" id="ARBA00022844"/>
    </source>
</evidence>
<dbReference type="GO" id="GO:0098015">
    <property type="term" value="C:virus tail"/>
    <property type="evidence" value="ECO:0007669"/>
    <property type="project" value="UniProtKB-KW"/>
</dbReference>
<evidence type="ECO:0000256" key="1">
    <source>
        <dbReference type="ARBA" id="ARBA00004328"/>
    </source>
</evidence>
<accession>A0A2P0ZLK8</accession>
<dbReference type="EMBL" id="MG845683">
    <property type="protein sequence ID" value="AVH86148.1"/>
    <property type="molecule type" value="Genomic_DNA"/>
</dbReference>
<evidence type="ECO:0000256" key="3">
    <source>
        <dbReference type="ARBA" id="ARBA00022732"/>
    </source>
</evidence>
<name>A0A2P0ZLK8_9CAUD</name>
<dbReference type="Proteomes" id="UP000240855">
    <property type="component" value="Segment"/>
</dbReference>
<evidence type="ECO:0000313" key="7">
    <source>
        <dbReference type="EMBL" id="AVH86148.1"/>
    </source>
</evidence>
<organism evidence="7 8">
    <name type="scientific">Pseudomonas phage phiNV3</name>
    <dbReference type="NCBI Taxonomy" id="2079544"/>
    <lineage>
        <taxon>Viruses</taxon>
        <taxon>Duplodnaviria</taxon>
        <taxon>Heunggongvirae</taxon>
        <taxon>Uroviricota</taxon>
        <taxon>Caudoviricetes</taxon>
        <taxon>Autographivirales</taxon>
        <taxon>Autoscriptoviridae</taxon>
        <taxon>Krylovirinae</taxon>
        <taxon>Kirikabuvirus</taxon>
        <taxon>Kirikabuvirus NV3</taxon>
    </lineage>
</organism>
<dbReference type="InterPro" id="IPR012334">
    <property type="entry name" value="Pectin_lyas_fold"/>
</dbReference>
<gene>
    <name evidence="7" type="ORF">phiNV3_p39</name>
</gene>
<keyword evidence="6" id="KW-1238">Degradation of host capsule during virus entry</keyword>
<proteinExistence type="predicted"/>
<keyword evidence="3" id="KW-1227">Viral tail protein</keyword>
<dbReference type="SUPFAM" id="SSF51126">
    <property type="entry name" value="Pectin lyase-like"/>
    <property type="match status" value="1"/>
</dbReference>
<dbReference type="GO" id="GO:0098994">
    <property type="term" value="P:symbiont entry into host cell via disruption of host cell envelope"/>
    <property type="evidence" value="ECO:0007669"/>
    <property type="project" value="UniProtKB-KW"/>
</dbReference>
<dbReference type="GO" id="GO:0098996">
    <property type="term" value="P:symbiont entry into host cell via disruption of host cell glycocalyx"/>
    <property type="evidence" value="ECO:0007669"/>
    <property type="project" value="UniProtKB-KW"/>
</dbReference>
<keyword evidence="4" id="KW-0946">Virion</keyword>
<reference evidence="7 8" key="1">
    <citation type="submission" date="2018-01" db="EMBL/GenBank/DDBJ databases">
        <title>Genome of phiNV3, a phiKMVvirus-like phage infecting Pseudomonas agarici.</title>
        <authorList>
            <person name="Storey N.H."/>
        </authorList>
    </citation>
    <scope>NUCLEOTIDE SEQUENCE [LARGE SCALE GENOMIC DNA]</scope>
</reference>
<protein>
    <submittedName>
        <fullName evidence="7">Putative tail protein</fullName>
    </submittedName>
</protein>
<dbReference type="InterPro" id="IPR011050">
    <property type="entry name" value="Pectin_lyase_fold/virulence"/>
</dbReference>
<evidence type="ECO:0000256" key="2">
    <source>
        <dbReference type="ARBA" id="ARBA00022717"/>
    </source>
</evidence>
<keyword evidence="5" id="KW-1160">Virus entry into host cell</keyword>
<dbReference type="Gene3D" id="2.160.20.10">
    <property type="entry name" value="Single-stranded right-handed beta-helix, Pectin lyase-like"/>
    <property type="match status" value="2"/>
</dbReference>
<keyword evidence="8" id="KW-1185">Reference proteome</keyword>